<dbReference type="InterPro" id="IPR010642">
    <property type="entry name" value="Invasion_prot_B"/>
</dbReference>
<dbReference type="EMBL" id="UOED01000033">
    <property type="protein sequence ID" value="VAV88390.1"/>
    <property type="molecule type" value="Genomic_DNA"/>
</dbReference>
<reference evidence="1" key="1">
    <citation type="submission" date="2018-06" db="EMBL/GenBank/DDBJ databases">
        <authorList>
            <person name="Zhirakovskaya E."/>
        </authorList>
    </citation>
    <scope>NUCLEOTIDE SEQUENCE</scope>
</reference>
<name>A0A3B0R574_9ZZZZ</name>
<gene>
    <name evidence="1" type="ORF">MNBD_ALPHA02-1925</name>
</gene>
<dbReference type="Gene3D" id="2.60.40.1880">
    <property type="entry name" value="Invasion associated locus B (IalB) protein"/>
    <property type="match status" value="1"/>
</dbReference>
<evidence type="ECO:0008006" key="2">
    <source>
        <dbReference type="Google" id="ProtNLM"/>
    </source>
</evidence>
<evidence type="ECO:0000313" key="1">
    <source>
        <dbReference type="EMBL" id="VAV88390.1"/>
    </source>
</evidence>
<organism evidence="1">
    <name type="scientific">hydrothermal vent metagenome</name>
    <dbReference type="NCBI Taxonomy" id="652676"/>
    <lineage>
        <taxon>unclassified sequences</taxon>
        <taxon>metagenomes</taxon>
        <taxon>ecological metagenomes</taxon>
    </lineage>
</organism>
<proteinExistence type="predicted"/>
<accession>A0A3B0R574</accession>
<protein>
    <recommendedName>
        <fullName evidence="2">Invasion associated locus B (IalB) protein</fullName>
    </recommendedName>
</protein>
<sequence length="172" mass="19177">MKRIFYPFICALIGVGVMAPSALADNRQLLGTYRDWDAFKLKKSNGEKVCYMISIPKSASPKSLKHGNPFLTVSHKPARKIKNEVNFVVGYNFKKNSRVTMTVDKKRKFRLFTEGDGAWGDDVKADNAMTQAMKRGSNLVMRGLSGRGNNTSYRFSLSGFTAAHNAITKACR</sequence>
<dbReference type="Pfam" id="PF06776">
    <property type="entry name" value="IalB"/>
    <property type="match status" value="1"/>
</dbReference>
<dbReference type="InterPro" id="IPR038696">
    <property type="entry name" value="IalB_sf"/>
</dbReference>
<dbReference type="AlphaFoldDB" id="A0A3B0R574"/>